<dbReference type="OrthoDB" id="338650at2759"/>
<dbReference type="RefSeq" id="XP_007407668.1">
    <property type="nucleotide sequence ID" value="XM_007407606.1"/>
</dbReference>
<dbReference type="GeneID" id="18931774"/>
<dbReference type="Pfam" id="PF03770">
    <property type="entry name" value="IPK"/>
    <property type="match status" value="1"/>
</dbReference>
<dbReference type="VEuPathDB" id="FungiDB:MELLADRAFT_71264"/>
<dbReference type="GO" id="GO:0008440">
    <property type="term" value="F:inositol-1,4,5-trisphosphate 3-kinase activity"/>
    <property type="evidence" value="ECO:0007669"/>
    <property type="project" value="TreeGrafter"/>
</dbReference>
<dbReference type="Gene3D" id="3.30.470.160">
    <property type="entry name" value="Inositol polyphosphate kinase"/>
    <property type="match status" value="1"/>
</dbReference>
<dbReference type="GO" id="GO:0000824">
    <property type="term" value="F:inositol-1,4,5,6-tetrakisphosphate 3-kinase activity"/>
    <property type="evidence" value="ECO:0007669"/>
    <property type="project" value="TreeGrafter"/>
</dbReference>
<dbReference type="EMBL" id="GL883098">
    <property type="protein sequence ID" value="EGG09308.1"/>
    <property type="molecule type" value="Genomic_DNA"/>
</dbReference>
<dbReference type="InterPro" id="IPR005522">
    <property type="entry name" value="IPK"/>
</dbReference>
<evidence type="ECO:0000256" key="1">
    <source>
        <dbReference type="ARBA" id="ARBA00007374"/>
    </source>
</evidence>
<evidence type="ECO:0000313" key="6">
    <source>
        <dbReference type="Proteomes" id="UP000001072"/>
    </source>
</evidence>
<evidence type="ECO:0000256" key="2">
    <source>
        <dbReference type="ARBA" id="ARBA00022679"/>
    </source>
</evidence>
<dbReference type="HOGENOM" id="CLU_042569_3_1_1"/>
<gene>
    <name evidence="5" type="ORF">MELLADRAFT_71264</name>
</gene>
<dbReference type="AlphaFoldDB" id="F4RE97"/>
<protein>
    <recommendedName>
        <fullName evidence="4">Kinase</fullName>
        <ecNumber evidence="4">2.7.-.-</ecNumber>
    </recommendedName>
</protein>
<accession>F4RE97</accession>
<dbReference type="eggNOG" id="KOG1620">
    <property type="taxonomic scope" value="Eukaryota"/>
</dbReference>
<dbReference type="InParanoid" id="F4RE97"/>
<dbReference type="GO" id="GO:0046854">
    <property type="term" value="P:phosphatidylinositol phosphate biosynthetic process"/>
    <property type="evidence" value="ECO:0007669"/>
    <property type="project" value="TreeGrafter"/>
</dbReference>
<proteinExistence type="inferred from homology"/>
<dbReference type="PANTHER" id="PTHR12400">
    <property type="entry name" value="INOSITOL POLYPHOSPHATE KINASE"/>
    <property type="match status" value="1"/>
</dbReference>
<keyword evidence="2 4" id="KW-0808">Transferase</keyword>
<dbReference type="EC" id="2.7.-.-" evidence="4"/>
<dbReference type="SUPFAM" id="SSF56104">
    <property type="entry name" value="SAICAR synthase-like"/>
    <property type="match status" value="1"/>
</dbReference>
<dbReference type="STRING" id="747676.F4RE97"/>
<dbReference type="FunCoup" id="F4RE97">
    <property type="interactions" value="289"/>
</dbReference>
<dbReference type="KEGG" id="mlr:MELLADRAFT_71264"/>
<dbReference type="GO" id="GO:0032958">
    <property type="term" value="P:inositol phosphate biosynthetic process"/>
    <property type="evidence" value="ECO:0007669"/>
    <property type="project" value="InterPro"/>
</dbReference>
<dbReference type="GO" id="GO:0005634">
    <property type="term" value="C:nucleus"/>
    <property type="evidence" value="ECO:0007669"/>
    <property type="project" value="TreeGrafter"/>
</dbReference>
<keyword evidence="6" id="KW-1185">Reference proteome</keyword>
<dbReference type="InterPro" id="IPR038286">
    <property type="entry name" value="IPK_sf"/>
</dbReference>
<evidence type="ECO:0000256" key="3">
    <source>
        <dbReference type="ARBA" id="ARBA00022777"/>
    </source>
</evidence>
<evidence type="ECO:0000256" key="4">
    <source>
        <dbReference type="RuleBase" id="RU363090"/>
    </source>
</evidence>
<evidence type="ECO:0000313" key="5">
    <source>
        <dbReference type="EMBL" id="EGG09308.1"/>
    </source>
</evidence>
<organism evidence="6">
    <name type="scientific">Melampsora larici-populina (strain 98AG31 / pathotype 3-4-7)</name>
    <name type="common">Poplar leaf rust fungus</name>
    <dbReference type="NCBI Taxonomy" id="747676"/>
    <lineage>
        <taxon>Eukaryota</taxon>
        <taxon>Fungi</taxon>
        <taxon>Dikarya</taxon>
        <taxon>Basidiomycota</taxon>
        <taxon>Pucciniomycotina</taxon>
        <taxon>Pucciniomycetes</taxon>
        <taxon>Pucciniales</taxon>
        <taxon>Melampsoraceae</taxon>
        <taxon>Melampsora</taxon>
    </lineage>
</organism>
<name>F4RE97_MELLP</name>
<sequence length="311" mass="34786">MATSESLQVGGHPDIVQSHPSDETKIMKRACPREVEFYEDLVHQLDAVHSPSIWSGWRPVFYGRQPPEKESSTDEVFIVLENLVPICTNPTLRTGFTHPNVLDIKLGKQLYDNDASEEKKERMTRTAAETTSARFGIRLTGGKVWNNDTRAYETLPKTFGKSLDPQGSDLKAGFSRFFPIALPDGETLQGNQYSSRLTVSPGGIPAILMARLLEDVLLPRFNRLSNHVSRFEWQVYGSSLLVVYEGDSEALSRAFEGDNITEDRFLGIVKLIDFAHAWKAQQPDAGLLDAFDTLSNLLRGMIKDLSQLANE</sequence>
<dbReference type="Proteomes" id="UP000001072">
    <property type="component" value="Unassembled WGS sequence"/>
</dbReference>
<dbReference type="GO" id="GO:0005737">
    <property type="term" value="C:cytoplasm"/>
    <property type="evidence" value="ECO:0007669"/>
    <property type="project" value="TreeGrafter"/>
</dbReference>
<keyword evidence="3 4" id="KW-0418">Kinase</keyword>
<comment type="similarity">
    <text evidence="1 4">Belongs to the inositol phosphokinase (IPK) family.</text>
</comment>
<dbReference type="PANTHER" id="PTHR12400:SF108">
    <property type="entry name" value="KINASE"/>
    <property type="match status" value="1"/>
</dbReference>
<reference evidence="6" key="1">
    <citation type="journal article" date="2011" name="Proc. Natl. Acad. Sci. U.S.A.">
        <title>Obligate biotrophy features unraveled by the genomic analysis of rust fungi.</title>
        <authorList>
            <person name="Duplessis S."/>
            <person name="Cuomo C.A."/>
            <person name="Lin Y.-C."/>
            <person name="Aerts A."/>
            <person name="Tisserant E."/>
            <person name="Veneault-Fourrey C."/>
            <person name="Joly D.L."/>
            <person name="Hacquard S."/>
            <person name="Amselem J."/>
            <person name="Cantarel B.L."/>
            <person name="Chiu R."/>
            <person name="Coutinho P.M."/>
            <person name="Feau N."/>
            <person name="Field M."/>
            <person name="Frey P."/>
            <person name="Gelhaye E."/>
            <person name="Goldberg J."/>
            <person name="Grabherr M.G."/>
            <person name="Kodira C.D."/>
            <person name="Kohler A."/>
            <person name="Kuees U."/>
            <person name="Lindquist E.A."/>
            <person name="Lucas S.M."/>
            <person name="Mago R."/>
            <person name="Mauceli E."/>
            <person name="Morin E."/>
            <person name="Murat C."/>
            <person name="Pangilinan J.L."/>
            <person name="Park R."/>
            <person name="Pearson M."/>
            <person name="Quesneville H."/>
            <person name="Rouhier N."/>
            <person name="Sakthikumar S."/>
            <person name="Salamov A.A."/>
            <person name="Schmutz J."/>
            <person name="Selles B."/>
            <person name="Shapiro H."/>
            <person name="Tanguay P."/>
            <person name="Tuskan G.A."/>
            <person name="Henrissat B."/>
            <person name="Van de Peer Y."/>
            <person name="Rouze P."/>
            <person name="Ellis J.G."/>
            <person name="Dodds P.N."/>
            <person name="Schein J.E."/>
            <person name="Zhong S."/>
            <person name="Hamelin R.C."/>
            <person name="Grigoriev I.V."/>
            <person name="Szabo L.J."/>
            <person name="Martin F."/>
        </authorList>
    </citation>
    <scope>NUCLEOTIDE SEQUENCE [LARGE SCALE GENOMIC DNA]</scope>
    <source>
        <strain evidence="6">98AG31 / pathotype 3-4-7</strain>
    </source>
</reference>